<accession>A0AA43DYG4</accession>
<evidence type="ECO:0000313" key="2">
    <source>
        <dbReference type="Proteomes" id="UP001162155"/>
    </source>
</evidence>
<dbReference type="InterPro" id="IPR020996">
    <property type="entry name" value="T3SS_AvrPto"/>
</dbReference>
<dbReference type="Pfam" id="PF11592">
    <property type="entry name" value="AvrPto"/>
    <property type="match status" value="1"/>
</dbReference>
<reference evidence="1" key="1">
    <citation type="submission" date="2021-02" db="EMBL/GenBank/DDBJ databases">
        <title>Genome analysis of blister spot of apple pathogen from New York area.</title>
        <authorList>
            <person name="Kandel P."/>
            <person name="Hockett K.L."/>
            <person name="Santander R."/>
            <person name="Acimovic S."/>
        </authorList>
    </citation>
    <scope>NUCLEOTIDE SEQUENCE</scope>
    <source>
        <strain evidence="1">PSP1</strain>
    </source>
</reference>
<dbReference type="RefSeq" id="WP_153015499.1">
    <property type="nucleotide sequence ID" value="NZ_JAFFRZ010000001.1"/>
</dbReference>
<dbReference type="InterPro" id="IPR036532">
    <property type="entry name" value="AvrPto_sf"/>
</dbReference>
<protein>
    <submittedName>
        <fullName evidence="1">Uncharacterized protein</fullName>
    </submittedName>
</protein>
<dbReference type="AlphaFoldDB" id="A0AA43DYG4"/>
<name>A0AA43DYG4_PSESX</name>
<proteinExistence type="predicted"/>
<evidence type="ECO:0000313" key="1">
    <source>
        <dbReference type="EMBL" id="MDH4625103.1"/>
    </source>
</evidence>
<organism evidence="1 2">
    <name type="scientific">Pseudomonas syringae pv. papulans</name>
    <dbReference type="NCBI Taxonomy" id="83963"/>
    <lineage>
        <taxon>Bacteria</taxon>
        <taxon>Pseudomonadati</taxon>
        <taxon>Pseudomonadota</taxon>
        <taxon>Gammaproteobacteria</taxon>
        <taxon>Pseudomonadales</taxon>
        <taxon>Pseudomonadaceae</taxon>
        <taxon>Pseudomonas</taxon>
        <taxon>Pseudomonas syringae</taxon>
    </lineage>
</organism>
<gene>
    <name evidence="1" type="ORF">JW322_25890</name>
</gene>
<comment type="caution">
    <text evidence="1">The sequence shown here is derived from an EMBL/GenBank/DDBJ whole genome shotgun (WGS) entry which is preliminary data.</text>
</comment>
<dbReference type="Gene3D" id="1.20.1270.140">
    <property type="entry name" value="AvrPto"/>
    <property type="match status" value="1"/>
</dbReference>
<dbReference type="EMBL" id="JAFFRZ010000001">
    <property type="protein sequence ID" value="MDH4625103.1"/>
    <property type="molecule type" value="Genomic_DNA"/>
</dbReference>
<dbReference type="SUPFAM" id="SSF116854">
    <property type="entry name" value="Avirulence protein AvrPto"/>
    <property type="match status" value="1"/>
</dbReference>
<dbReference type="Proteomes" id="UP001162155">
    <property type="component" value="Unassembled WGS sequence"/>
</dbReference>
<sequence length="140" mass="15744">MIGRGFLTSGHEGIKNRCLLQTLPRDVHDFISSNRAPENLRKRHDTLFRNTSMVFDTINIHHRMLTGDLSAISNTTTGQLMSSIERLISKWDDLRGALQHAMKAQAEMPEAPASPERYLATLQPSGSIRMSSLIPSPYRN</sequence>